<dbReference type="VEuPathDB" id="PiroplasmaDB:TpMuguga_04g00184"/>
<reference evidence="1 2" key="1">
    <citation type="journal article" date="2005" name="Science">
        <title>Genome sequence of Theileria parva, a bovine pathogen that transforms lymphocytes.</title>
        <authorList>
            <person name="Gardner M.J."/>
            <person name="Bishop R."/>
            <person name="Shah T."/>
            <person name="de Villiers E.P."/>
            <person name="Carlton J.M."/>
            <person name="Hall N."/>
            <person name="Ren Q."/>
            <person name="Paulsen I.T."/>
            <person name="Pain A."/>
            <person name="Berriman M."/>
            <person name="Wilson R.J.M."/>
            <person name="Sato S."/>
            <person name="Ralph S.A."/>
            <person name="Mann D.J."/>
            <person name="Xiong Z."/>
            <person name="Shallom S.J."/>
            <person name="Weidman J."/>
            <person name="Jiang L."/>
            <person name="Lynn J."/>
            <person name="Weaver B."/>
            <person name="Shoaibi A."/>
            <person name="Domingo A.R."/>
            <person name="Wasawo D."/>
            <person name="Crabtree J."/>
            <person name="Wortman J.R."/>
            <person name="Haas B."/>
            <person name="Angiuoli S.V."/>
            <person name="Creasy T.H."/>
            <person name="Lu C."/>
            <person name="Suh B."/>
            <person name="Silva J.C."/>
            <person name="Utterback T.R."/>
            <person name="Feldblyum T.V."/>
            <person name="Pertea M."/>
            <person name="Allen J."/>
            <person name="Nierman W.C."/>
            <person name="Taracha E.L.N."/>
            <person name="Salzberg S.L."/>
            <person name="White O.R."/>
            <person name="Fitzhugh H.A."/>
            <person name="Morzaria S."/>
            <person name="Venter J.C."/>
            <person name="Fraser C.M."/>
            <person name="Nene V."/>
        </authorList>
    </citation>
    <scope>NUCLEOTIDE SEQUENCE [LARGE SCALE GENOMIC DNA]</scope>
    <source>
        <strain evidence="1 2">Muguga</strain>
    </source>
</reference>
<evidence type="ECO:0000313" key="2">
    <source>
        <dbReference type="Proteomes" id="UP000001949"/>
    </source>
</evidence>
<dbReference type="STRING" id="5875.Q4N122"/>
<keyword evidence="2" id="KW-1185">Reference proteome</keyword>
<dbReference type="RefSeq" id="XP_763819.1">
    <property type="nucleotide sequence ID" value="XM_758726.1"/>
</dbReference>
<dbReference type="InParanoid" id="Q4N122"/>
<protein>
    <submittedName>
        <fullName evidence="1">Uncharacterized protein</fullName>
    </submittedName>
</protein>
<dbReference type="AlphaFoldDB" id="Q4N122"/>
<sequence>MKMYNNRNNFIYFIFIAVCINVCVSSRILDRSPNVCAILPKITNLLQKNSLLGVKTKGKESDLIILNNCSVSKFVKSKLNELGIDSSLLRKIEDENEKKNVTNSIINFINDVYKEKGYFNSSVQSYEYDESGKLVVECVEKSIPECNFRLFIKDSESNKVIEIKEENVIKSSLTTFPSGNYTQIPNNYLFKKIFKDKKMVKLDPIVFESIRHTGLYENLQYVIHRDRGEVYLDFFFDDYGIIHLTAPTLSLPPGGPVLNLIYRNINFFDTKSVFKLLAELNLLKILEYNHKFRLSLFSDVVDLSFWTSHCSSPTLLTLNLSFSKNDITSLLNFLRPFKQKLKSLIKDKIGLRNMRVGLKSHRKLDVKKLDEIREVTAASLEKMKFGEKEGNFKDFELSLGFLKLLGNFKYVLSTAFGTRNVTITNDLNYKLNTSYLEDPVLIKTTLMNKIKYKSDSPASEGGKGLNTPNLCYRVQSKVDVTLGSKCKMLFKYLYGNEMLNGDYRGLGHNKPKDAFFIAGHDFVIPITFRFKLIPYFGVFLDLIHSTGNAIKDLDLSFGLKLMVLNIAISVPLLTKLNSTFIFNNFSKENRRLFFSV</sequence>
<dbReference type="EMBL" id="AAGK01000004">
    <property type="protein sequence ID" value="EAN31536.1"/>
    <property type="molecule type" value="Genomic_DNA"/>
</dbReference>
<dbReference type="GeneID" id="3501036"/>
<dbReference type="KEGG" id="tpv:TP04_0184"/>
<organism evidence="1 2">
    <name type="scientific">Theileria parva</name>
    <name type="common">East coast fever infection agent</name>
    <dbReference type="NCBI Taxonomy" id="5875"/>
    <lineage>
        <taxon>Eukaryota</taxon>
        <taxon>Sar</taxon>
        <taxon>Alveolata</taxon>
        <taxon>Apicomplexa</taxon>
        <taxon>Aconoidasida</taxon>
        <taxon>Piroplasmida</taxon>
        <taxon>Theileriidae</taxon>
        <taxon>Theileria</taxon>
    </lineage>
</organism>
<dbReference type="eggNOG" id="ENOG502TNDN">
    <property type="taxonomic scope" value="Eukaryota"/>
</dbReference>
<dbReference type="OMA" id="INCQENS"/>
<proteinExistence type="predicted"/>
<gene>
    <name evidence="1" type="ordered locus">TP04_0184</name>
</gene>
<accession>Q4N122</accession>
<name>Q4N122_THEPA</name>
<dbReference type="Proteomes" id="UP000001949">
    <property type="component" value="Unassembled WGS sequence"/>
</dbReference>
<comment type="caution">
    <text evidence="1">The sequence shown here is derived from an EMBL/GenBank/DDBJ whole genome shotgun (WGS) entry which is preliminary data.</text>
</comment>
<evidence type="ECO:0000313" key="1">
    <source>
        <dbReference type="EMBL" id="EAN31536.1"/>
    </source>
</evidence>